<evidence type="ECO:0000259" key="5">
    <source>
        <dbReference type="PROSITE" id="PS50022"/>
    </source>
</evidence>
<dbReference type="InterPro" id="IPR000421">
    <property type="entry name" value="FA58C"/>
</dbReference>
<dbReference type="Gene3D" id="1.20.58.460">
    <property type="entry name" value="Hyaluronidase post-catalytic domain-like"/>
    <property type="match status" value="1"/>
</dbReference>
<keyword evidence="8" id="KW-1185">Reference proteome</keyword>
<reference evidence="7 8" key="1">
    <citation type="submission" date="2024-11" db="EMBL/GenBank/DDBJ databases">
        <authorList>
            <person name="Heng Y.C."/>
            <person name="Lim A.C.H."/>
            <person name="Lee J.K.Y."/>
            <person name="Kittelmann S."/>
        </authorList>
    </citation>
    <scope>NUCLEOTIDE SEQUENCE [LARGE SCALE GENOMIC DNA]</scope>
    <source>
        <strain evidence="7 8">WILCCON 0185</strain>
    </source>
</reference>
<keyword evidence="4" id="KW-0732">Signal</keyword>
<name>A0ABW8SZ11_9CLOT</name>
<keyword evidence="2 3" id="KW-0326">Glycosidase</keyword>
<evidence type="ECO:0000313" key="7">
    <source>
        <dbReference type="EMBL" id="MFL0245674.1"/>
    </source>
</evidence>
<evidence type="ECO:0000256" key="2">
    <source>
        <dbReference type="ARBA" id="ARBA00023295"/>
    </source>
</evidence>
<dbReference type="Pfam" id="PF02838">
    <property type="entry name" value="Glyco_hydro_20b"/>
    <property type="match status" value="1"/>
</dbReference>
<dbReference type="PROSITE" id="PS50022">
    <property type="entry name" value="FA58C_3"/>
    <property type="match status" value="2"/>
</dbReference>
<dbReference type="Proteomes" id="UP001623591">
    <property type="component" value="Unassembled WGS sequence"/>
</dbReference>
<dbReference type="PROSITE" id="PS52009">
    <property type="entry name" value="GH84"/>
    <property type="match status" value="1"/>
</dbReference>
<dbReference type="SUPFAM" id="SSF49785">
    <property type="entry name" value="Galactose-binding domain-like"/>
    <property type="match status" value="2"/>
</dbReference>
<dbReference type="SUPFAM" id="SSF55545">
    <property type="entry name" value="beta-N-acetylhexosaminidase-like domain"/>
    <property type="match status" value="1"/>
</dbReference>
<dbReference type="Gene3D" id="3.20.20.80">
    <property type="entry name" value="Glycosidases"/>
    <property type="match status" value="1"/>
</dbReference>
<evidence type="ECO:0000313" key="8">
    <source>
        <dbReference type="Proteomes" id="UP001623591"/>
    </source>
</evidence>
<comment type="similarity">
    <text evidence="3">Belongs to the glycosyl hydrolase 84 family.</text>
</comment>
<feature type="active site" description="Proton donor" evidence="3">
    <location>
        <position position="310"/>
    </location>
</feature>
<dbReference type="InterPro" id="IPR017853">
    <property type="entry name" value="GH"/>
</dbReference>
<feature type="domain" description="F5/8 type C" evidence="5">
    <location>
        <begin position="632"/>
        <end position="754"/>
    </location>
</feature>
<protein>
    <submittedName>
        <fullName evidence="7">Beta-N-acetylglucosaminidase domain-containing protein</fullName>
    </submittedName>
</protein>
<dbReference type="RefSeq" id="WP_406768127.1">
    <property type="nucleotide sequence ID" value="NZ_JBJHZZ010000001.1"/>
</dbReference>
<gene>
    <name evidence="7" type="ORF">ACJDUG_01625</name>
</gene>
<dbReference type="InterPro" id="IPR029018">
    <property type="entry name" value="Hex-like_dom2"/>
</dbReference>
<evidence type="ECO:0000256" key="4">
    <source>
        <dbReference type="SAM" id="SignalP"/>
    </source>
</evidence>
<comment type="caution">
    <text evidence="7">The sequence shown here is derived from an EMBL/GenBank/DDBJ whole genome shotgun (WGS) entry which is preliminary data.</text>
</comment>
<sequence length="1026" mass="114493">MKIKSSKRFVSIFAAAAMVISLIQYGPVLAVDAPNSSGQYKLSISPTPQYVKENPGGFEITPKVGLVISDKTDPYALKVVKETLKSSGVTNIEEKKASDPQVSNEVTVWVGGPSEISETNKILESLDIEGPDDLKAEGYVLAVGKDHNGNRDIVLAGKDSTGTFYAAQSFSQIIRGNTHNIWVPCVEVRDYPVMEFRGVIEGFYGTPWSHQNRLDQIDFYGKMKMNTYIYAPKDDPYHRDKWKEPYPADKLAQLQKLVNKAKENHVDFNFAISPGLSIRFSNDDDFKALVNKAQAMYDLGVRTFSILLDDIDSTLSDPNDKAMFGNDPNPPAAAQAYLLNRFEREFIKTHPGANPLETVPTEYYVAKHTSYLDRLAALSDPEIVFMWTGPAVVPAAITADQAKTIKEVYKHPVLIWYNYPVNDYCRNQLLMGPEKGLDPTLPENGIVGIISNPMNEAEASKIPVFTIADYNWNPKVYNSDDPWMRAMKAFGPNVVDSLYTFSDSARSSILSNQESTSLKPFADEFWNNFINSDLNALKNTSAALINEFQKVQKAPSDLRNNLQNKGFLTETDNYLTKLEALGTSGIAAVNMMTSLANKDTESAWKYRVELGKAYNQAKSINLVIGSKVIIPFIDKALNEYDKTVNIGKIKTFSTIGTYSDYTLDKMTDGNNNTWYWADRNPNTGDYFGIDLGRPTDIYTIHILMGKDTKATDYMRNAVVEYSLDNVNWTALTGQLSVPDITLNNISIKAQYVRLRCANGYTPYWIQVREFSVGTNPLEVTSTLSSYSTYNNYTTDRMTDNDPNTFYWTARSQKIGDYFGVDLGEPKDVKTVNILMGSPWGDTDYTKKGIVEYSLDNSTWTALTDTLTQREIFLEGESIKARYLRYRALQNDSDWLKVREFSVNGKAGDIAISGTPEGEKGFGLLNIADRDIDTAYKSAALPVTGDKLVLDFPAVKTVTKLLILQDPVAISNAVVEVRDSSNNLIQIGALSKAYNNFTVGKDINQVIINWASNGVKPVVYELIPTYE</sequence>
<dbReference type="Pfam" id="PF21774">
    <property type="entry name" value="NagJ_C"/>
    <property type="match status" value="1"/>
</dbReference>
<feature type="signal peptide" evidence="4">
    <location>
        <begin position="1"/>
        <end position="30"/>
    </location>
</feature>
<dbReference type="PANTHER" id="PTHR13170">
    <property type="entry name" value="O-GLCNACASE"/>
    <property type="match status" value="1"/>
</dbReference>
<dbReference type="PANTHER" id="PTHR13170:SF16">
    <property type="entry name" value="PROTEIN O-GLCNACASE"/>
    <property type="match status" value="1"/>
</dbReference>
<dbReference type="InterPro" id="IPR008979">
    <property type="entry name" value="Galactose-bd-like_sf"/>
</dbReference>
<dbReference type="InterPro" id="IPR011496">
    <property type="entry name" value="O-GlcNAcase_cat"/>
</dbReference>
<feature type="domain" description="F5/8 type C" evidence="5">
    <location>
        <begin position="759"/>
        <end position="905"/>
    </location>
</feature>
<evidence type="ECO:0000256" key="3">
    <source>
        <dbReference type="PROSITE-ProRule" id="PRU01353"/>
    </source>
</evidence>
<dbReference type="EMBL" id="JBJHZZ010000001">
    <property type="protein sequence ID" value="MFL0245674.1"/>
    <property type="molecule type" value="Genomic_DNA"/>
</dbReference>
<dbReference type="InterPro" id="IPR051822">
    <property type="entry name" value="Glycosyl_Hydrolase_84"/>
</dbReference>
<organism evidence="7 8">
    <name type="scientific">Candidatus Clostridium stratigraminis</name>
    <dbReference type="NCBI Taxonomy" id="3381661"/>
    <lineage>
        <taxon>Bacteria</taxon>
        <taxon>Bacillati</taxon>
        <taxon>Bacillota</taxon>
        <taxon>Clostridia</taxon>
        <taxon>Eubacteriales</taxon>
        <taxon>Clostridiaceae</taxon>
        <taxon>Clostridium</taxon>
    </lineage>
</organism>
<accession>A0ABW8SZ11</accession>
<dbReference type="Gene3D" id="3.30.379.10">
    <property type="entry name" value="Chitobiase/beta-hexosaminidase domain 2-like"/>
    <property type="match status" value="1"/>
</dbReference>
<feature type="chain" id="PRO_5046402644" evidence="4">
    <location>
        <begin position="31"/>
        <end position="1026"/>
    </location>
</feature>
<dbReference type="Pfam" id="PF07555">
    <property type="entry name" value="NAGidase"/>
    <property type="match status" value="1"/>
</dbReference>
<evidence type="ECO:0000259" key="6">
    <source>
        <dbReference type="PROSITE" id="PS52009"/>
    </source>
</evidence>
<proteinExistence type="inferred from homology"/>
<keyword evidence="1 3" id="KW-0378">Hydrolase</keyword>
<dbReference type="InterPro" id="IPR049019">
    <property type="entry name" value="NagJ-like_helical"/>
</dbReference>
<dbReference type="Gene3D" id="2.60.120.260">
    <property type="entry name" value="Galactose-binding domain-like"/>
    <property type="match status" value="2"/>
</dbReference>
<dbReference type="InterPro" id="IPR015882">
    <property type="entry name" value="HEX_bac_N"/>
</dbReference>
<dbReference type="SUPFAM" id="SSF51445">
    <property type="entry name" value="(Trans)glycosidases"/>
    <property type="match status" value="1"/>
</dbReference>
<dbReference type="SUPFAM" id="SSF140657">
    <property type="entry name" value="Hyaluronidase post-catalytic domain-like"/>
    <property type="match status" value="1"/>
</dbReference>
<evidence type="ECO:0000256" key="1">
    <source>
        <dbReference type="ARBA" id="ARBA00022801"/>
    </source>
</evidence>
<dbReference type="Pfam" id="PF00754">
    <property type="entry name" value="F5_F8_type_C"/>
    <property type="match status" value="2"/>
</dbReference>
<feature type="domain" description="GH84" evidence="6">
    <location>
        <begin position="195"/>
        <end position="475"/>
    </location>
</feature>